<organism evidence="1 2">
    <name type="scientific">Mycetomoellerius zeteki</name>
    <dbReference type="NCBI Taxonomy" id="64791"/>
    <lineage>
        <taxon>Eukaryota</taxon>
        <taxon>Metazoa</taxon>
        <taxon>Ecdysozoa</taxon>
        <taxon>Arthropoda</taxon>
        <taxon>Hexapoda</taxon>
        <taxon>Insecta</taxon>
        <taxon>Pterygota</taxon>
        <taxon>Neoptera</taxon>
        <taxon>Endopterygota</taxon>
        <taxon>Hymenoptera</taxon>
        <taxon>Apocrita</taxon>
        <taxon>Aculeata</taxon>
        <taxon>Formicoidea</taxon>
        <taxon>Formicidae</taxon>
        <taxon>Myrmicinae</taxon>
        <taxon>Mycetomoellerius</taxon>
    </lineage>
</organism>
<name>A0A151WF35_9HYME</name>
<dbReference type="AlphaFoldDB" id="A0A151WF35"/>
<keyword evidence="2" id="KW-1185">Reference proteome</keyword>
<gene>
    <name evidence="1" type="ORF">ALC60_14549</name>
</gene>
<accession>A0A151WF35</accession>
<protein>
    <submittedName>
        <fullName evidence="1">Uncharacterized protein</fullName>
    </submittedName>
</protein>
<dbReference type="EMBL" id="KQ983227">
    <property type="protein sequence ID" value="KYQ46453.1"/>
    <property type="molecule type" value="Genomic_DNA"/>
</dbReference>
<sequence>MPPTTPTDPAMCSLCPRSKKAHHPKKLVRFDSIVDTFSISDSNAATNERVFNDAAKSATRYEHIFLLRRIKSYRISYKLHKKSVKVNFRTRHIFFVDNK</sequence>
<proteinExistence type="predicted"/>
<evidence type="ECO:0000313" key="1">
    <source>
        <dbReference type="EMBL" id="KYQ46453.1"/>
    </source>
</evidence>
<dbReference type="Proteomes" id="UP000075809">
    <property type="component" value="Unassembled WGS sequence"/>
</dbReference>
<reference evidence="1 2" key="1">
    <citation type="submission" date="2015-09" db="EMBL/GenBank/DDBJ databases">
        <title>Trachymyrmex zeteki WGS genome.</title>
        <authorList>
            <person name="Nygaard S."/>
            <person name="Hu H."/>
            <person name="Boomsma J."/>
            <person name="Zhang G."/>
        </authorList>
    </citation>
    <scope>NUCLEOTIDE SEQUENCE [LARGE SCALE GENOMIC DNA]</scope>
    <source>
        <strain evidence="1">Tzet28-1</strain>
        <tissue evidence="1">Whole body</tissue>
    </source>
</reference>
<evidence type="ECO:0000313" key="2">
    <source>
        <dbReference type="Proteomes" id="UP000075809"/>
    </source>
</evidence>